<dbReference type="InterPro" id="IPR002885">
    <property type="entry name" value="PPR_rpt"/>
</dbReference>
<dbReference type="Pfam" id="PF13041">
    <property type="entry name" value="PPR_2"/>
    <property type="match status" value="1"/>
</dbReference>
<sequence length="557" mass="61995">MSWPVVTKATSLVARGAQCIAYRGEGSNVRDNSAYYLLPFDVHFEDTSTMKRFRYFSNSHNLDTLLSQSRPSFHAPIFLPKTLASHGHSSGNFLNSNQFHTKSACYSVSSLISSIGSSAVCTSAAPSSQKLQSLHLYTSGVDKGLFVNLYLLKDQYHGRFQAFSTAPSDAFKPPSPPGDSGSDENHGLGKVGIDGIGPTSKQVLEIVGMIRRGENDLASKLNSMNVSLSIASIAQIFQVLNSKKVSALCLFDLIKNSQPISCYGNDICSLVIDNCGRLDDYHAMLHIMNDFRSEGICLTRNAFEFISVSSSKKASVIKVVEVLNEVGGSCRSVGLLSLIEMLSVKGSFKMAEFVMEITERKRSYYNIMIRESCRRRNFGRAIDMLDEMRQVGCDPDSKTYNYILGSLYKNYKSAEATKLFEQMLEMNCSPDEITYEILICYSCKVGNFDFAHKLLDSMVLKGIKPRLTSHAAFVKGYFNLRRYKEAYEHVVDSSVKYSCFSNSVYSLLARLYMNEGNVVIAQNILIDMINKGLKPDFAVYTKVLKELSKTGRTGLKF</sequence>
<evidence type="ECO:0000313" key="6">
    <source>
        <dbReference type="Proteomes" id="UP000507245"/>
    </source>
</evidence>
<feature type="repeat" description="PPR" evidence="3">
    <location>
        <begin position="431"/>
        <end position="465"/>
    </location>
</feature>
<gene>
    <name evidence="5" type="ORF">ORAREDHAP_LOCUS9951</name>
</gene>
<accession>A0A6J5W8M4</accession>
<comment type="similarity">
    <text evidence="1">Belongs to the PPR family. P subfamily.</text>
</comment>
<dbReference type="EMBL" id="CAEKKB010000001">
    <property type="protein sequence ID" value="CAB4297906.1"/>
    <property type="molecule type" value="Genomic_DNA"/>
</dbReference>
<dbReference type="Gene3D" id="1.25.40.10">
    <property type="entry name" value="Tetratricopeptide repeat domain"/>
    <property type="match status" value="2"/>
</dbReference>
<evidence type="ECO:0000256" key="3">
    <source>
        <dbReference type="PROSITE-ProRule" id="PRU00708"/>
    </source>
</evidence>
<dbReference type="PROSITE" id="PS51375">
    <property type="entry name" value="PPR"/>
    <property type="match status" value="4"/>
</dbReference>
<keyword evidence="2" id="KW-0677">Repeat</keyword>
<dbReference type="InterPro" id="IPR011990">
    <property type="entry name" value="TPR-like_helical_dom_sf"/>
</dbReference>
<protein>
    <recommendedName>
        <fullName evidence="7">Pentacotripeptide-repeat region of PRORP domain-containing protein</fullName>
    </recommendedName>
</protein>
<name>A0A6J5W8M4_PRUAR</name>
<dbReference type="Proteomes" id="UP000507245">
    <property type="component" value="Unassembled WGS sequence"/>
</dbReference>
<feature type="repeat" description="PPR" evidence="3">
    <location>
        <begin position="396"/>
        <end position="430"/>
    </location>
</feature>
<dbReference type="NCBIfam" id="TIGR00756">
    <property type="entry name" value="PPR"/>
    <property type="match status" value="3"/>
</dbReference>
<dbReference type="Pfam" id="PF12854">
    <property type="entry name" value="PPR_1"/>
    <property type="match status" value="1"/>
</dbReference>
<organism evidence="5 6">
    <name type="scientific">Prunus armeniaca</name>
    <name type="common">Apricot</name>
    <name type="synonym">Armeniaca vulgaris</name>
    <dbReference type="NCBI Taxonomy" id="36596"/>
    <lineage>
        <taxon>Eukaryota</taxon>
        <taxon>Viridiplantae</taxon>
        <taxon>Streptophyta</taxon>
        <taxon>Embryophyta</taxon>
        <taxon>Tracheophyta</taxon>
        <taxon>Spermatophyta</taxon>
        <taxon>Magnoliopsida</taxon>
        <taxon>eudicotyledons</taxon>
        <taxon>Gunneridae</taxon>
        <taxon>Pentapetalae</taxon>
        <taxon>rosids</taxon>
        <taxon>fabids</taxon>
        <taxon>Rosales</taxon>
        <taxon>Rosaceae</taxon>
        <taxon>Amygdaloideae</taxon>
        <taxon>Amygdaleae</taxon>
        <taxon>Prunus</taxon>
    </lineage>
</organism>
<dbReference type="PANTHER" id="PTHR47936:SF3">
    <property type="entry name" value="PENTACOTRIPEPTIDE-REPEAT REGION OF PRORP DOMAIN-CONTAINING PROTEIN"/>
    <property type="match status" value="1"/>
</dbReference>
<feature type="repeat" description="PPR" evidence="3">
    <location>
        <begin position="361"/>
        <end position="395"/>
    </location>
</feature>
<dbReference type="OrthoDB" id="185373at2759"/>
<evidence type="ECO:0008006" key="7">
    <source>
        <dbReference type="Google" id="ProtNLM"/>
    </source>
</evidence>
<evidence type="ECO:0000313" key="5">
    <source>
        <dbReference type="EMBL" id="CAB4297906.1"/>
    </source>
</evidence>
<feature type="repeat" description="PPR" evidence="3">
    <location>
        <begin position="501"/>
        <end position="535"/>
    </location>
</feature>
<keyword evidence="6" id="KW-1185">Reference proteome</keyword>
<feature type="region of interest" description="Disordered" evidence="4">
    <location>
        <begin position="167"/>
        <end position="191"/>
    </location>
</feature>
<dbReference type="AlphaFoldDB" id="A0A6J5W8M4"/>
<evidence type="ECO:0000256" key="4">
    <source>
        <dbReference type="SAM" id="MobiDB-lite"/>
    </source>
</evidence>
<dbReference type="PANTHER" id="PTHR47936">
    <property type="entry name" value="PPR_LONG DOMAIN-CONTAINING PROTEIN"/>
    <property type="match status" value="1"/>
</dbReference>
<evidence type="ECO:0000256" key="2">
    <source>
        <dbReference type="ARBA" id="ARBA00022737"/>
    </source>
</evidence>
<proteinExistence type="inferred from homology"/>
<reference evidence="6" key="1">
    <citation type="journal article" date="2020" name="Genome Biol.">
        <title>Gamete binning: chromosome-level and haplotype-resolved genome assembly enabled by high-throughput single-cell sequencing of gamete genomes.</title>
        <authorList>
            <person name="Campoy J.A."/>
            <person name="Sun H."/>
            <person name="Goel M."/>
            <person name="Jiao W.-B."/>
            <person name="Folz-Donahue K."/>
            <person name="Wang N."/>
            <person name="Rubio M."/>
            <person name="Liu C."/>
            <person name="Kukat C."/>
            <person name="Ruiz D."/>
            <person name="Huettel B."/>
            <person name="Schneeberger K."/>
        </authorList>
    </citation>
    <scope>NUCLEOTIDE SEQUENCE [LARGE SCALE GENOMIC DNA]</scope>
    <source>
        <strain evidence="6">cv. Rojo Pasion</strain>
    </source>
</reference>
<evidence type="ECO:0000256" key="1">
    <source>
        <dbReference type="ARBA" id="ARBA00007626"/>
    </source>
</evidence>